<evidence type="ECO:0000256" key="4">
    <source>
        <dbReference type="ARBA" id="ARBA00023004"/>
    </source>
</evidence>
<comment type="cofactor">
    <cofactor evidence="1">
        <name>heme</name>
        <dbReference type="ChEBI" id="CHEBI:30413"/>
    </cofactor>
</comment>
<evidence type="ECO:0008006" key="8">
    <source>
        <dbReference type="Google" id="ProtNLM"/>
    </source>
</evidence>
<dbReference type="InterPro" id="IPR050121">
    <property type="entry name" value="Cytochrome_P450_monoxygenase"/>
</dbReference>
<keyword evidence="3 5" id="KW-0479">Metal-binding</keyword>
<keyword evidence="5" id="KW-0560">Oxidoreductase</keyword>
<evidence type="ECO:0000256" key="5">
    <source>
        <dbReference type="RuleBase" id="RU000461"/>
    </source>
</evidence>
<reference evidence="6" key="1">
    <citation type="journal article" date="2020" name="bioRxiv">
        <title>Whole genome comparisons of ergot fungi reveals the divergence and evolution of species within the genus Claviceps are the result of varying mechanisms driving genome evolution and host range expansion.</title>
        <authorList>
            <person name="Wyka S.A."/>
            <person name="Mondo S.J."/>
            <person name="Liu M."/>
            <person name="Dettman J."/>
            <person name="Nalam V."/>
            <person name="Broders K.D."/>
        </authorList>
    </citation>
    <scope>NUCLEOTIDE SEQUENCE</scope>
    <source>
        <strain evidence="6">CCC 489</strain>
    </source>
</reference>
<evidence type="ECO:0000313" key="6">
    <source>
        <dbReference type="EMBL" id="KAG5912551.1"/>
    </source>
</evidence>
<dbReference type="GO" id="GO:0004497">
    <property type="term" value="F:monooxygenase activity"/>
    <property type="evidence" value="ECO:0007669"/>
    <property type="project" value="UniProtKB-KW"/>
</dbReference>
<dbReference type="SUPFAM" id="SSF48264">
    <property type="entry name" value="Cytochrome P450"/>
    <property type="match status" value="1"/>
</dbReference>
<keyword evidence="5" id="KW-0503">Monooxygenase</keyword>
<dbReference type="Proteomes" id="UP000811619">
    <property type="component" value="Unassembled WGS sequence"/>
</dbReference>
<dbReference type="GO" id="GO:0016705">
    <property type="term" value="F:oxidoreductase activity, acting on paired donors, with incorporation or reduction of molecular oxygen"/>
    <property type="evidence" value="ECO:0007669"/>
    <property type="project" value="InterPro"/>
</dbReference>
<proteinExistence type="inferred from homology"/>
<protein>
    <recommendedName>
        <fullName evidence="8">Cytochrome P450</fullName>
    </recommendedName>
</protein>
<comment type="similarity">
    <text evidence="5">Belongs to the cytochrome P450 family.</text>
</comment>
<dbReference type="PANTHER" id="PTHR24305:SF108">
    <property type="entry name" value="P450, PUTATIVE (EUROFUNG)-RELATED"/>
    <property type="match status" value="1"/>
</dbReference>
<evidence type="ECO:0000313" key="7">
    <source>
        <dbReference type="Proteomes" id="UP000811619"/>
    </source>
</evidence>
<dbReference type="InterPro" id="IPR001128">
    <property type="entry name" value="Cyt_P450"/>
</dbReference>
<dbReference type="Gene3D" id="1.10.630.10">
    <property type="entry name" value="Cytochrome P450"/>
    <property type="match status" value="1"/>
</dbReference>
<comment type="caution">
    <text evidence="6">The sequence shown here is derived from an EMBL/GenBank/DDBJ whole genome shotgun (WGS) entry which is preliminary data.</text>
</comment>
<accession>A0A8K0IZH2</accession>
<dbReference type="InterPro" id="IPR017972">
    <property type="entry name" value="Cyt_P450_CS"/>
</dbReference>
<evidence type="ECO:0000256" key="1">
    <source>
        <dbReference type="ARBA" id="ARBA00001971"/>
    </source>
</evidence>
<keyword evidence="7" id="KW-1185">Reference proteome</keyword>
<dbReference type="InterPro" id="IPR036396">
    <property type="entry name" value="Cyt_P450_sf"/>
</dbReference>
<dbReference type="Pfam" id="PF00067">
    <property type="entry name" value="p450"/>
    <property type="match status" value="1"/>
</dbReference>
<keyword evidence="2 5" id="KW-0349">Heme</keyword>
<gene>
    <name evidence="6" type="ORF">E4U42_002201</name>
</gene>
<dbReference type="GO" id="GO:0005506">
    <property type="term" value="F:iron ion binding"/>
    <property type="evidence" value="ECO:0007669"/>
    <property type="project" value="InterPro"/>
</dbReference>
<dbReference type="PROSITE" id="PS00086">
    <property type="entry name" value="CYTOCHROME_P450"/>
    <property type="match status" value="1"/>
</dbReference>
<evidence type="ECO:0000256" key="2">
    <source>
        <dbReference type="ARBA" id="ARBA00022617"/>
    </source>
</evidence>
<dbReference type="EMBL" id="SRPY01001774">
    <property type="protein sequence ID" value="KAG5912551.1"/>
    <property type="molecule type" value="Genomic_DNA"/>
</dbReference>
<dbReference type="AlphaFoldDB" id="A0A8K0IZH2"/>
<sequence length="98" mass="11283">MAGVNRDPAVFDDPLAFRPERMLPDRFAALPDGAKKWFGTGKRACIGREYAWQWSVLVLAMLVRAVDFALDDEGYELVQDGWFNYRPVGMRMRVTVRE</sequence>
<dbReference type="PANTHER" id="PTHR24305">
    <property type="entry name" value="CYTOCHROME P450"/>
    <property type="match status" value="1"/>
</dbReference>
<dbReference type="GO" id="GO:0020037">
    <property type="term" value="F:heme binding"/>
    <property type="evidence" value="ECO:0007669"/>
    <property type="project" value="InterPro"/>
</dbReference>
<organism evidence="6 7">
    <name type="scientific">Claviceps africana</name>
    <dbReference type="NCBI Taxonomy" id="83212"/>
    <lineage>
        <taxon>Eukaryota</taxon>
        <taxon>Fungi</taxon>
        <taxon>Dikarya</taxon>
        <taxon>Ascomycota</taxon>
        <taxon>Pezizomycotina</taxon>
        <taxon>Sordariomycetes</taxon>
        <taxon>Hypocreomycetidae</taxon>
        <taxon>Hypocreales</taxon>
        <taxon>Clavicipitaceae</taxon>
        <taxon>Claviceps</taxon>
    </lineage>
</organism>
<evidence type="ECO:0000256" key="3">
    <source>
        <dbReference type="ARBA" id="ARBA00022723"/>
    </source>
</evidence>
<name>A0A8K0IZH2_9HYPO</name>
<keyword evidence="4 5" id="KW-0408">Iron</keyword>
<dbReference type="OrthoDB" id="1470350at2759"/>